<evidence type="ECO:0000313" key="2">
    <source>
        <dbReference type="Proteomes" id="UP001501666"/>
    </source>
</evidence>
<organism evidence="1 2">
    <name type="scientific">Nonomuraea recticatena</name>
    <dbReference type="NCBI Taxonomy" id="46178"/>
    <lineage>
        <taxon>Bacteria</taxon>
        <taxon>Bacillati</taxon>
        <taxon>Actinomycetota</taxon>
        <taxon>Actinomycetes</taxon>
        <taxon>Streptosporangiales</taxon>
        <taxon>Streptosporangiaceae</taxon>
        <taxon>Nonomuraea</taxon>
    </lineage>
</organism>
<name>A0ABN3RIU7_9ACTN</name>
<dbReference type="Proteomes" id="UP001501666">
    <property type="component" value="Unassembled WGS sequence"/>
</dbReference>
<protein>
    <submittedName>
        <fullName evidence="1">Uncharacterized protein</fullName>
    </submittedName>
</protein>
<gene>
    <name evidence="1" type="ORF">GCM10010412_022140</name>
</gene>
<dbReference type="EMBL" id="BAAATE010000004">
    <property type="protein sequence ID" value="GAA2653774.1"/>
    <property type="molecule type" value="Genomic_DNA"/>
</dbReference>
<evidence type="ECO:0000313" key="1">
    <source>
        <dbReference type="EMBL" id="GAA2653774.1"/>
    </source>
</evidence>
<dbReference type="RefSeq" id="WP_346145573.1">
    <property type="nucleotide sequence ID" value="NZ_BAAATE010000004.1"/>
</dbReference>
<reference evidence="1 2" key="1">
    <citation type="journal article" date="2019" name="Int. J. Syst. Evol. Microbiol.">
        <title>The Global Catalogue of Microorganisms (GCM) 10K type strain sequencing project: providing services to taxonomists for standard genome sequencing and annotation.</title>
        <authorList>
            <consortium name="The Broad Institute Genomics Platform"/>
            <consortium name="The Broad Institute Genome Sequencing Center for Infectious Disease"/>
            <person name="Wu L."/>
            <person name="Ma J."/>
        </authorList>
    </citation>
    <scope>NUCLEOTIDE SEQUENCE [LARGE SCALE GENOMIC DNA]</scope>
    <source>
        <strain evidence="1 2">JCM 6835</strain>
    </source>
</reference>
<keyword evidence="2" id="KW-1185">Reference proteome</keyword>
<accession>A0ABN3RIU7</accession>
<proteinExistence type="predicted"/>
<sequence length="197" mass="22415">MPPTQADSHDAWSRLRPDAVQGVKDLLAQLERNGPTQDLIDVYLYSKRILAEAMEARMSIELGGGCETFHQLRERLAELMQEQFGGKVPEEYLGVPFGSHLHEKLFLLLLQRQGEEVPGTLIRVVAGDSVHTERRVRELRELGLDIETGKIGNVDTYKLNSLHLDTSFIPTIIFNTARNKKHRFMKQSELKRILGLD</sequence>
<comment type="caution">
    <text evidence="1">The sequence shown here is derived from an EMBL/GenBank/DDBJ whole genome shotgun (WGS) entry which is preliminary data.</text>
</comment>